<sequence>MYFGFLLGIIKEYQKVGFLYLFVIVWSIKKLICDLFFAKGIWLGKFQTKSGSWAIITGASEGIGRKYMFLLLNNDCSYHGFFDKLEKLSQEIESTYSTKVIVHIMDFSKSSDKDYEILQEIIQDLDIKVLVNNVGLSHQIPTPFSLTSSREMSDIIMINCMATLKMTKLVIPSMIRRKSGLILTMGSFSGITPTPLLATYSGSKAFLVSWSQALAEELKSDGIIVQLLNSYFVVSSMSKIKRSSFFVPTPKIFVKNALKSIGLQRGASTPYTMTPYPSHSILNWLLENKNELDQYDLRYYDSYAHYGIHEEMLKDEIRTLSYRDAIYQNKHLFQDKIVLDVGCGTGILSMFAAKAGAKLVIGIDMSDIIHQAEEIIKINGFSDKILLIKGRMEDIVLPVDKVDIIVSEWMGYFLLYESMLEAVIVARDAYLKEGGLMFPNKATMFIAVWNDVYGFDFTPIQKLAMREPLVDIVELRAVVTDPYRLLILDLYDAKKEDLSFTKTWELKSRRKDYIHAMIAWFDIEFGACHKPVRFSTGPHAKYTHWKQTVFYLNDVIPVDVEGETIYGTITNVPNEKNRRDLDITIKYVFNGSGRSINVMRLSKKKPGTMRSAISDVVTRDYTIHLHKRIFGCSFKKRVPRAIKCIREFAMFHMGTKDVRIDPQLNKEMFKRGIKNVPHRLRLRLSRKRNNEENAKESLYTYVQHVSVPNRAKGLQTTVVEEAY</sequence>
<comment type="caution">
    <text evidence="1">The sequence shown here is derived from an EMBL/GenBank/DDBJ whole genome shotgun (WGS) entry which is preliminary data.</text>
</comment>
<evidence type="ECO:0000313" key="1">
    <source>
        <dbReference type="EMBL" id="KAG4305961.1"/>
    </source>
</evidence>
<proteinExistence type="predicted"/>
<gene>
    <name evidence="1" type="ORF">PORY_000871</name>
</gene>
<dbReference type="EMBL" id="JABTEG010000002">
    <property type="protein sequence ID" value="KAG4305961.1"/>
    <property type="molecule type" value="Genomic_DNA"/>
</dbReference>
<evidence type="ECO:0000313" key="2">
    <source>
        <dbReference type="Proteomes" id="UP000768646"/>
    </source>
</evidence>
<accession>A0ACB7CE73</accession>
<name>A0ACB7CE73_9ASCO</name>
<keyword evidence="2" id="KW-1185">Reference proteome</keyword>
<dbReference type="Proteomes" id="UP000768646">
    <property type="component" value="Unassembled WGS sequence"/>
</dbReference>
<organism evidence="1 2">
    <name type="scientific">Pneumocystis oryctolagi</name>
    <dbReference type="NCBI Taxonomy" id="42067"/>
    <lineage>
        <taxon>Eukaryota</taxon>
        <taxon>Fungi</taxon>
        <taxon>Dikarya</taxon>
        <taxon>Ascomycota</taxon>
        <taxon>Taphrinomycotina</taxon>
        <taxon>Pneumocystomycetes</taxon>
        <taxon>Pneumocystaceae</taxon>
        <taxon>Pneumocystis</taxon>
    </lineage>
</organism>
<reference evidence="1 2" key="1">
    <citation type="journal article" date="2021" name="Commun. Biol.">
        <title>Genomic insights into the host specific adaptation of the Pneumocystis genus.</title>
        <authorList>
            <person name="Cisse O.H."/>
            <person name="Ma L."/>
            <person name="Dekker J.P."/>
            <person name="Khil P.P."/>
            <person name="Youn J.-H."/>
            <person name="Brenchley J.M."/>
            <person name="Blair R."/>
            <person name="Pahar B."/>
            <person name="Chabe M."/>
            <person name="Van Rompay K.K.A."/>
            <person name="Keesler R."/>
            <person name="Sukura A."/>
            <person name="Hirsch V."/>
            <person name="Kutty G."/>
            <person name="Liu Y."/>
            <person name="Peng L."/>
            <person name="Chen J."/>
            <person name="Song J."/>
            <person name="Weissenbacher-Lang C."/>
            <person name="Xu J."/>
            <person name="Upham N.S."/>
            <person name="Stajich J.E."/>
            <person name="Cuomo C.A."/>
            <person name="Cushion M.T."/>
            <person name="Kovacs J.A."/>
        </authorList>
    </citation>
    <scope>NUCLEOTIDE SEQUENCE [LARGE SCALE GENOMIC DNA]</scope>
    <source>
        <strain evidence="1 2">RABM</strain>
    </source>
</reference>
<protein>
    <submittedName>
        <fullName evidence="1">Uncharacterized protein</fullName>
    </submittedName>
</protein>